<sequence length="38" mass="3976">MSGVENLKSGVSREWLEMGGVAVEATGIDVRGVRGNQS</sequence>
<comment type="caution">
    <text evidence="1">The sequence shown here is derived from an EMBL/GenBank/DDBJ whole genome shotgun (WGS) entry which is preliminary data.</text>
</comment>
<name>A0A840AUH1_9HYPH</name>
<dbReference type="Proteomes" id="UP000553963">
    <property type="component" value="Unassembled WGS sequence"/>
</dbReference>
<reference evidence="1 2" key="1">
    <citation type="submission" date="2020-08" db="EMBL/GenBank/DDBJ databases">
        <title>Genomic Encyclopedia of Type Strains, Phase IV (KMG-IV): sequencing the most valuable type-strain genomes for metagenomic binning, comparative biology and taxonomic classification.</title>
        <authorList>
            <person name="Goeker M."/>
        </authorList>
    </citation>
    <scope>NUCLEOTIDE SEQUENCE [LARGE SCALE GENOMIC DNA]</scope>
    <source>
        <strain evidence="1 2">DSM 25966</strain>
    </source>
</reference>
<keyword evidence="2" id="KW-1185">Reference proteome</keyword>
<proteinExistence type="predicted"/>
<dbReference type="EMBL" id="JACIDS010000006">
    <property type="protein sequence ID" value="MBB3933332.1"/>
    <property type="molecule type" value="Genomic_DNA"/>
</dbReference>
<organism evidence="1 2">
    <name type="scientific">Kaistia hirudinis</name>
    <dbReference type="NCBI Taxonomy" id="1293440"/>
    <lineage>
        <taxon>Bacteria</taxon>
        <taxon>Pseudomonadati</taxon>
        <taxon>Pseudomonadota</taxon>
        <taxon>Alphaproteobacteria</taxon>
        <taxon>Hyphomicrobiales</taxon>
        <taxon>Kaistiaceae</taxon>
        <taxon>Kaistia</taxon>
    </lineage>
</organism>
<evidence type="ECO:0000313" key="2">
    <source>
        <dbReference type="Proteomes" id="UP000553963"/>
    </source>
</evidence>
<dbReference type="AlphaFoldDB" id="A0A840AUH1"/>
<accession>A0A840AUH1</accession>
<gene>
    <name evidence="1" type="ORF">GGR25_004405</name>
</gene>
<evidence type="ECO:0000313" key="1">
    <source>
        <dbReference type="EMBL" id="MBB3933332.1"/>
    </source>
</evidence>
<protein>
    <submittedName>
        <fullName evidence="1">Uncharacterized protein</fullName>
    </submittedName>
</protein>